<evidence type="ECO:0000313" key="2">
    <source>
        <dbReference type="Proteomes" id="UP000215199"/>
    </source>
</evidence>
<dbReference type="InterPro" id="IPR026325">
    <property type="entry name" value="DUF932"/>
</dbReference>
<keyword evidence="2" id="KW-1185">Reference proteome</keyword>
<gene>
    <name evidence="1" type="ORF">CF165_32755</name>
</gene>
<dbReference type="EMBL" id="NMUL01000038">
    <property type="protein sequence ID" value="OXM63130.1"/>
    <property type="molecule type" value="Genomic_DNA"/>
</dbReference>
<sequence length="373" mass="40794">MSHEIEIHADGTAAFVSANTPGWHRLGVVAPGPMTVPEALKLGQLADWNVRMEPLVAAVAGSKCLECSKPLGDKHDDMCVTGDHEGQDDSRIVDEHDTTHAVEVPNNRAVVRTHPVTGLPEVLSVGGLDYTPISNEEMGQTLQAILDQSGAIVDTAGSLRGGLDTFITARLPKGIMVGGADPVELNLAGFNYFRPGKSSEFLITPVRVVCANTQAAALYNFRSRYTVRHSPNAPQRIIEAREALKITFDYRDAFADEAEKMIKAELTIKEFERLCREIWPAPDPEANSAVKDRDDALTGTLMQIFKGETNENIKGKKTRGTHWSGYQTVVEYLDHHAPVRGEDADSGRIRAERALVGKARDTKELAFNLFQVA</sequence>
<organism evidence="1 2">
    <name type="scientific">Amycolatopsis vastitatis</name>
    <dbReference type="NCBI Taxonomy" id="1905142"/>
    <lineage>
        <taxon>Bacteria</taxon>
        <taxon>Bacillati</taxon>
        <taxon>Actinomycetota</taxon>
        <taxon>Actinomycetes</taxon>
        <taxon>Pseudonocardiales</taxon>
        <taxon>Pseudonocardiaceae</taxon>
        <taxon>Amycolatopsis</taxon>
    </lineage>
</organism>
<dbReference type="RefSeq" id="WP_093951438.1">
    <property type="nucleotide sequence ID" value="NZ_NMUL01000038.1"/>
</dbReference>
<evidence type="ECO:0008006" key="3">
    <source>
        <dbReference type="Google" id="ProtNLM"/>
    </source>
</evidence>
<comment type="caution">
    <text evidence="1">The sequence shown here is derived from an EMBL/GenBank/DDBJ whole genome shotgun (WGS) entry which is preliminary data.</text>
</comment>
<dbReference type="Proteomes" id="UP000215199">
    <property type="component" value="Unassembled WGS sequence"/>
</dbReference>
<name>A0A229SWK8_9PSEU</name>
<dbReference type="InterPro" id="IPR017686">
    <property type="entry name" value="Phg/plasmid-like_prot"/>
</dbReference>
<dbReference type="AlphaFoldDB" id="A0A229SWK8"/>
<dbReference type="NCBIfam" id="TIGR03299">
    <property type="entry name" value="LGT_TIGR03299"/>
    <property type="match status" value="1"/>
</dbReference>
<reference evidence="2" key="1">
    <citation type="submission" date="2017-07" db="EMBL/GenBank/DDBJ databases">
        <title>Comparative genome mining reveals phylogenetic distribution patterns of secondary metabolites in Amycolatopsis.</title>
        <authorList>
            <person name="Adamek M."/>
            <person name="Alanjary M."/>
            <person name="Sales-Ortells H."/>
            <person name="Goodfellow M."/>
            <person name="Bull A.T."/>
            <person name="Kalinowski J."/>
            <person name="Ziemert N."/>
        </authorList>
    </citation>
    <scope>NUCLEOTIDE SEQUENCE [LARGE SCALE GENOMIC DNA]</scope>
    <source>
        <strain evidence="2">H5</strain>
    </source>
</reference>
<protein>
    <recommendedName>
        <fullName evidence="3">DUF945 domain-containing protein</fullName>
    </recommendedName>
</protein>
<dbReference type="Pfam" id="PF06067">
    <property type="entry name" value="DUF932"/>
    <property type="match status" value="1"/>
</dbReference>
<dbReference type="OrthoDB" id="576140at2"/>
<proteinExistence type="predicted"/>
<evidence type="ECO:0000313" key="1">
    <source>
        <dbReference type="EMBL" id="OXM63130.1"/>
    </source>
</evidence>
<accession>A0A229SWK8</accession>